<organism evidence="5">
    <name type="scientific">Graphocephala atropunctata</name>
    <dbReference type="NCBI Taxonomy" id="36148"/>
    <lineage>
        <taxon>Eukaryota</taxon>
        <taxon>Metazoa</taxon>
        <taxon>Ecdysozoa</taxon>
        <taxon>Arthropoda</taxon>
        <taxon>Hexapoda</taxon>
        <taxon>Insecta</taxon>
        <taxon>Pterygota</taxon>
        <taxon>Neoptera</taxon>
        <taxon>Paraneoptera</taxon>
        <taxon>Hemiptera</taxon>
        <taxon>Auchenorrhyncha</taxon>
        <taxon>Membracoidea</taxon>
        <taxon>Cicadellidae</taxon>
        <taxon>Cicadellinae</taxon>
        <taxon>Cicadellini</taxon>
        <taxon>Graphocephala</taxon>
    </lineage>
</organism>
<reference evidence="5" key="1">
    <citation type="submission" date="2015-11" db="EMBL/GenBank/DDBJ databases">
        <title>De novo transcriptome assembly of four potential Pierce s Disease insect vectors from Arizona vineyards.</title>
        <authorList>
            <person name="Tassone E.E."/>
        </authorList>
    </citation>
    <scope>NUCLEOTIDE SEQUENCE</scope>
</reference>
<sequence length="155" mass="17850">LVIFYLMRAQFLNSVVDLQKGVPKYSITNWDCRFSRDSQSYVKTKLSPSGFEMLTNFFTFYGNFQYRSIVLCPLTGGLIPRKQFEELKLPGAFRPYTEKIAHSSNAERLRVATPICLQDPFDLAHNITKGVSRKDLQKFKKLCCQSANCCRNSTR</sequence>
<dbReference type="EMBL" id="GEBQ01016737">
    <property type="protein sequence ID" value="JAT23240.1"/>
    <property type="molecule type" value="Transcribed_RNA"/>
</dbReference>
<dbReference type="GO" id="GO:0046872">
    <property type="term" value="F:metal ion binding"/>
    <property type="evidence" value="ECO:0007669"/>
    <property type="project" value="UniProtKB-KW"/>
</dbReference>
<dbReference type="Gene3D" id="1.10.1410.10">
    <property type="match status" value="1"/>
</dbReference>
<dbReference type="AlphaFoldDB" id="A0A1B6LHX6"/>
<dbReference type="PANTHER" id="PTHR12271:SF66">
    <property type="entry name" value="TERMINAL URIDYLYLTRANSFERASE TAILOR"/>
    <property type="match status" value="1"/>
</dbReference>
<evidence type="ECO:0000313" key="5">
    <source>
        <dbReference type="EMBL" id="JAT23240.1"/>
    </source>
</evidence>
<feature type="domain" description="PAP-associated" evidence="4">
    <location>
        <begin position="53"/>
        <end position="125"/>
    </location>
</feature>
<dbReference type="InterPro" id="IPR002058">
    <property type="entry name" value="PAP_assoc"/>
</dbReference>
<dbReference type="GO" id="GO:0031123">
    <property type="term" value="P:RNA 3'-end processing"/>
    <property type="evidence" value="ECO:0007669"/>
    <property type="project" value="TreeGrafter"/>
</dbReference>
<dbReference type="PANTHER" id="PTHR12271">
    <property type="entry name" value="POLY A POLYMERASE CID PAP -RELATED"/>
    <property type="match status" value="1"/>
</dbReference>
<evidence type="ECO:0000256" key="1">
    <source>
        <dbReference type="ARBA" id="ARBA00022679"/>
    </source>
</evidence>
<protein>
    <recommendedName>
        <fullName evidence="4">PAP-associated domain-containing protein</fullName>
    </recommendedName>
</protein>
<gene>
    <name evidence="5" type="ORF">g.44610</name>
</gene>
<keyword evidence="1" id="KW-0808">Transferase</keyword>
<keyword evidence="2" id="KW-0479">Metal-binding</keyword>
<feature type="non-terminal residue" evidence="5">
    <location>
        <position position="1"/>
    </location>
</feature>
<dbReference type="Pfam" id="PF03828">
    <property type="entry name" value="PAP_assoc"/>
    <property type="match status" value="1"/>
</dbReference>
<accession>A0A1B6LHX6</accession>
<proteinExistence type="predicted"/>
<evidence type="ECO:0000256" key="3">
    <source>
        <dbReference type="ARBA" id="ARBA00022842"/>
    </source>
</evidence>
<evidence type="ECO:0000256" key="2">
    <source>
        <dbReference type="ARBA" id="ARBA00022723"/>
    </source>
</evidence>
<evidence type="ECO:0000259" key="4">
    <source>
        <dbReference type="Pfam" id="PF03828"/>
    </source>
</evidence>
<name>A0A1B6LHX6_9HEMI</name>
<dbReference type="GO" id="GO:0050265">
    <property type="term" value="F:RNA uridylyltransferase activity"/>
    <property type="evidence" value="ECO:0007669"/>
    <property type="project" value="TreeGrafter"/>
</dbReference>
<dbReference type="SUPFAM" id="SSF81631">
    <property type="entry name" value="PAP/OAS1 substrate-binding domain"/>
    <property type="match status" value="1"/>
</dbReference>
<keyword evidence="3" id="KW-0460">Magnesium</keyword>